<dbReference type="Proteomes" id="UP000002029">
    <property type="component" value="Chromosome"/>
</dbReference>
<sequence length="32" mass="3420">MAVHRPRPDGEDRPDRGAGALPRGRGLLPEGL</sequence>
<gene>
    <name evidence="2" type="ordered locus">Sros_8477</name>
</gene>
<evidence type="ECO:0000256" key="1">
    <source>
        <dbReference type="SAM" id="MobiDB-lite"/>
    </source>
</evidence>
<dbReference type="AlphaFoldDB" id="D2B295"/>
<name>D2B295_STRRD</name>
<accession>D2B295</accession>
<dbReference type="STRING" id="479432.Sros_8477"/>
<dbReference type="HOGENOM" id="CLU_3391681_0_0_11"/>
<dbReference type="KEGG" id="sro:Sros_8477"/>
<feature type="compositionally biased region" description="Basic and acidic residues" evidence="1">
    <location>
        <begin position="1"/>
        <end position="16"/>
    </location>
</feature>
<keyword evidence="3" id="KW-1185">Reference proteome</keyword>
<feature type="region of interest" description="Disordered" evidence="1">
    <location>
        <begin position="1"/>
        <end position="32"/>
    </location>
</feature>
<evidence type="ECO:0000313" key="2">
    <source>
        <dbReference type="EMBL" id="ACZ91121.1"/>
    </source>
</evidence>
<evidence type="ECO:0000313" key="3">
    <source>
        <dbReference type="Proteomes" id="UP000002029"/>
    </source>
</evidence>
<organism evidence="2 3">
    <name type="scientific">Streptosporangium roseum (strain ATCC 12428 / DSM 43021 / JCM 3005 / KCTC 9067 / NCIMB 10171 / NRRL 2505 / NI 9100)</name>
    <dbReference type="NCBI Taxonomy" id="479432"/>
    <lineage>
        <taxon>Bacteria</taxon>
        <taxon>Bacillati</taxon>
        <taxon>Actinomycetota</taxon>
        <taxon>Actinomycetes</taxon>
        <taxon>Streptosporangiales</taxon>
        <taxon>Streptosporangiaceae</taxon>
        <taxon>Streptosporangium</taxon>
    </lineage>
</organism>
<reference evidence="2 3" key="1">
    <citation type="journal article" date="2010" name="Stand. Genomic Sci.">
        <title>Complete genome sequence of Streptosporangium roseum type strain (NI 9100).</title>
        <authorList>
            <person name="Nolan M."/>
            <person name="Sikorski J."/>
            <person name="Jando M."/>
            <person name="Lucas S."/>
            <person name="Lapidus A."/>
            <person name="Glavina Del Rio T."/>
            <person name="Chen F."/>
            <person name="Tice H."/>
            <person name="Pitluck S."/>
            <person name="Cheng J.F."/>
            <person name="Chertkov O."/>
            <person name="Sims D."/>
            <person name="Meincke L."/>
            <person name="Brettin T."/>
            <person name="Han C."/>
            <person name="Detter J.C."/>
            <person name="Bruce D."/>
            <person name="Goodwin L."/>
            <person name="Land M."/>
            <person name="Hauser L."/>
            <person name="Chang Y.J."/>
            <person name="Jeffries C.D."/>
            <person name="Ivanova N."/>
            <person name="Mavromatis K."/>
            <person name="Mikhailova N."/>
            <person name="Chen A."/>
            <person name="Palaniappan K."/>
            <person name="Chain P."/>
            <person name="Rohde M."/>
            <person name="Goker M."/>
            <person name="Bristow J."/>
            <person name="Eisen J.A."/>
            <person name="Markowitz V."/>
            <person name="Hugenholtz P."/>
            <person name="Kyrpides N.C."/>
            <person name="Klenk H.P."/>
        </authorList>
    </citation>
    <scope>NUCLEOTIDE SEQUENCE [LARGE SCALE GENOMIC DNA]</scope>
    <source>
        <strain evidence="3">ATCC 12428 / DSM 43021 / JCM 3005 / NI 9100</strain>
    </source>
</reference>
<dbReference type="EMBL" id="CP001814">
    <property type="protein sequence ID" value="ACZ91121.1"/>
    <property type="molecule type" value="Genomic_DNA"/>
</dbReference>
<protein>
    <submittedName>
        <fullName evidence="2">Uncharacterized protein</fullName>
    </submittedName>
</protein>
<feature type="compositionally biased region" description="Low complexity" evidence="1">
    <location>
        <begin position="17"/>
        <end position="32"/>
    </location>
</feature>
<proteinExistence type="predicted"/>